<dbReference type="AlphaFoldDB" id="A0AAV9W1J0"/>
<proteinExistence type="predicted"/>
<name>A0AAV9W1J0_9PEZI</name>
<accession>A0AAV9W1J0</accession>
<comment type="caution">
    <text evidence="1">The sequence shown here is derived from an EMBL/GenBank/DDBJ whole genome shotgun (WGS) entry which is preliminary data.</text>
</comment>
<evidence type="ECO:0000313" key="2">
    <source>
        <dbReference type="Proteomes" id="UP001370758"/>
    </source>
</evidence>
<evidence type="ECO:0000313" key="1">
    <source>
        <dbReference type="EMBL" id="KAK6499935.1"/>
    </source>
</evidence>
<organism evidence="1 2">
    <name type="scientific">Arthrobotrys musiformis</name>
    <dbReference type="NCBI Taxonomy" id="47236"/>
    <lineage>
        <taxon>Eukaryota</taxon>
        <taxon>Fungi</taxon>
        <taxon>Dikarya</taxon>
        <taxon>Ascomycota</taxon>
        <taxon>Pezizomycotina</taxon>
        <taxon>Orbiliomycetes</taxon>
        <taxon>Orbiliales</taxon>
        <taxon>Orbiliaceae</taxon>
        <taxon>Arthrobotrys</taxon>
    </lineage>
</organism>
<protein>
    <submittedName>
        <fullName evidence="1">Uncharacterized protein</fullName>
    </submittedName>
</protein>
<gene>
    <name evidence="1" type="ORF">TWF481_010291</name>
</gene>
<reference evidence="1 2" key="1">
    <citation type="submission" date="2023-08" db="EMBL/GenBank/DDBJ databases">
        <authorList>
            <person name="Palmer J.M."/>
        </authorList>
    </citation>
    <scope>NUCLEOTIDE SEQUENCE [LARGE SCALE GENOMIC DNA]</scope>
    <source>
        <strain evidence="1 2">TWF481</strain>
    </source>
</reference>
<dbReference type="EMBL" id="JAVHJL010000007">
    <property type="protein sequence ID" value="KAK6499935.1"/>
    <property type="molecule type" value="Genomic_DNA"/>
</dbReference>
<dbReference type="Proteomes" id="UP001370758">
    <property type="component" value="Unassembled WGS sequence"/>
</dbReference>
<sequence>MASSRAPRRRRQSLIVTQPTGAKAFCIYCPIPIKTDLQNTSSAVFAQSGDDVSIRSDIFNSDGTLWVRYLAESLYQSRPSTEEEVDGPPSQDYKYEFDDRWALPLLLESKNTRKTDFPEKYSYMTKQKQQK</sequence>
<keyword evidence="2" id="KW-1185">Reference proteome</keyword>